<dbReference type="GO" id="GO:0003887">
    <property type="term" value="F:DNA-directed DNA polymerase activity"/>
    <property type="evidence" value="ECO:0007669"/>
    <property type="project" value="UniProtKB-EC"/>
</dbReference>
<dbReference type="EC" id="2.7.7.7" evidence="4"/>
<sequence length="151" mass="17889">MNCGDLQTLDITTLQKLFGSRAWNLYKLCRGIDHRFVISDRIRKSLSVESTFLEDLNNLELCYQEIPNLIERLMIRYEKISNQYYKKKPFIKIKFADFTTTTVENTFFKAFDLETYQTLIRIGWERKKAPVRLLGLGMSLSLEEEIQLTLF</sequence>
<dbReference type="AlphaFoldDB" id="A0A0C1H7Q5"/>
<dbReference type="InterPro" id="IPR053848">
    <property type="entry name" value="IMS_HHH_1"/>
</dbReference>
<dbReference type="EMBL" id="JSAN01000129">
    <property type="protein sequence ID" value="KIC70918.1"/>
    <property type="molecule type" value="Genomic_DNA"/>
</dbReference>
<dbReference type="Pfam" id="PF11799">
    <property type="entry name" value="IMS_C"/>
    <property type="match status" value="1"/>
</dbReference>
<reference evidence="4 5" key="1">
    <citation type="journal article" date="2014" name="Mol. Biol. Evol.">
        <title>Massive expansion of Ubiquitination-related gene families within the Chlamydiae.</title>
        <authorList>
            <person name="Domman D."/>
            <person name="Collingro A."/>
            <person name="Lagkouvardos I."/>
            <person name="Gehre L."/>
            <person name="Weinmaier T."/>
            <person name="Rattei T."/>
            <person name="Subtil A."/>
            <person name="Horn M."/>
        </authorList>
    </citation>
    <scope>NUCLEOTIDE SEQUENCE [LARGE SCALE GENOMIC DNA]</scope>
    <source>
        <strain evidence="4 5">EI2</strain>
    </source>
</reference>
<evidence type="ECO:0000313" key="5">
    <source>
        <dbReference type="Proteomes" id="UP000031465"/>
    </source>
</evidence>
<organism evidence="4 5">
    <name type="scientific">Candidatus Protochlamydia amoebophila</name>
    <dbReference type="NCBI Taxonomy" id="362787"/>
    <lineage>
        <taxon>Bacteria</taxon>
        <taxon>Pseudomonadati</taxon>
        <taxon>Chlamydiota</taxon>
        <taxon>Chlamydiia</taxon>
        <taxon>Parachlamydiales</taxon>
        <taxon>Parachlamydiaceae</taxon>
        <taxon>Candidatus Protochlamydia</taxon>
    </lineage>
</organism>
<keyword evidence="4" id="KW-0808">Transferase</keyword>
<protein>
    <submittedName>
        <fullName evidence="4">DNA polymerase IV</fullName>
        <ecNumber evidence="4">2.7.7.7</ecNumber>
    </submittedName>
</protein>
<keyword evidence="4" id="KW-0548">Nucleotidyltransferase</keyword>
<evidence type="ECO:0000313" key="4">
    <source>
        <dbReference type="EMBL" id="KIC70918.1"/>
    </source>
</evidence>
<gene>
    <name evidence="4" type="primary">dinB</name>
    <name evidence="4" type="ORF">DB44_FG00100</name>
</gene>
<dbReference type="GO" id="GO:0006281">
    <property type="term" value="P:DNA repair"/>
    <property type="evidence" value="ECO:0007669"/>
    <property type="project" value="InterPro"/>
</dbReference>
<dbReference type="SUPFAM" id="SSF100879">
    <property type="entry name" value="Lesion bypass DNA polymerase (Y-family), little finger domain"/>
    <property type="match status" value="1"/>
</dbReference>
<name>A0A0C1H7Q5_9BACT</name>
<dbReference type="Pfam" id="PF21999">
    <property type="entry name" value="IMS_HHH_1"/>
    <property type="match status" value="1"/>
</dbReference>
<accession>A0A0C1H7Q5</accession>
<dbReference type="Gene3D" id="3.30.1490.100">
    <property type="entry name" value="DNA polymerase, Y-family, little finger domain"/>
    <property type="match status" value="1"/>
</dbReference>
<feature type="domain" description="DNA polymerase IV/DNA polymerase iota-like thumb" evidence="3">
    <location>
        <begin position="2"/>
        <end position="33"/>
    </location>
</feature>
<dbReference type="Gene3D" id="1.10.150.20">
    <property type="entry name" value="5' to 3' exonuclease, C-terminal subdomain"/>
    <property type="match status" value="1"/>
</dbReference>
<dbReference type="InterPro" id="IPR036775">
    <property type="entry name" value="DNA_pol_Y-fam_lit_finger_sf"/>
</dbReference>
<evidence type="ECO:0000259" key="3">
    <source>
        <dbReference type="Pfam" id="PF21999"/>
    </source>
</evidence>
<dbReference type="RefSeq" id="WP_237753561.1">
    <property type="nucleotide sequence ID" value="NZ_JSAN01000129.1"/>
</dbReference>
<feature type="domain" description="DNA polymerase Y-family little finger" evidence="2">
    <location>
        <begin position="43"/>
        <end position="140"/>
    </location>
</feature>
<evidence type="ECO:0000256" key="1">
    <source>
        <dbReference type="ARBA" id="ARBA00010945"/>
    </source>
</evidence>
<comment type="similarity">
    <text evidence="1">Belongs to the DNA polymerase type-Y family.</text>
</comment>
<evidence type="ECO:0000259" key="2">
    <source>
        <dbReference type="Pfam" id="PF11799"/>
    </source>
</evidence>
<comment type="caution">
    <text evidence="4">The sequence shown here is derived from an EMBL/GenBank/DDBJ whole genome shotgun (WGS) entry which is preliminary data.</text>
</comment>
<dbReference type="InterPro" id="IPR017961">
    <property type="entry name" value="DNA_pol_Y-fam_little_finger"/>
</dbReference>
<proteinExistence type="inferred from homology"/>
<dbReference type="GO" id="GO:0003684">
    <property type="term" value="F:damaged DNA binding"/>
    <property type="evidence" value="ECO:0007669"/>
    <property type="project" value="InterPro"/>
</dbReference>
<dbReference type="PATRIC" id="fig|362787.3.peg.1893"/>
<dbReference type="Proteomes" id="UP000031465">
    <property type="component" value="Unassembled WGS sequence"/>
</dbReference>